<dbReference type="AlphaFoldDB" id="A0A1H8TBI8"/>
<sequence length="85" mass="10015">MRKPLLVGMLALLGLTGIAEARDYPVCLRVYHNYRDWYDECSYTSIPQCRMSASGRAAECIVNPWYKAPEPRKKTRPHRRHHQQR</sequence>
<organism evidence="2 3">
    <name type="scientific">Rhodopseudomonas pseudopalustris</name>
    <dbReference type="NCBI Taxonomy" id="1513892"/>
    <lineage>
        <taxon>Bacteria</taxon>
        <taxon>Pseudomonadati</taxon>
        <taxon>Pseudomonadota</taxon>
        <taxon>Alphaproteobacteria</taxon>
        <taxon>Hyphomicrobiales</taxon>
        <taxon>Nitrobacteraceae</taxon>
        <taxon>Rhodopseudomonas</taxon>
    </lineage>
</organism>
<dbReference type="EMBL" id="FODT01000005">
    <property type="protein sequence ID" value="SEO88106.1"/>
    <property type="molecule type" value="Genomic_DNA"/>
</dbReference>
<accession>A0A1H8TBI8</accession>
<feature type="signal peptide" evidence="1">
    <location>
        <begin position="1"/>
        <end position="21"/>
    </location>
</feature>
<dbReference type="RefSeq" id="WP_092684225.1">
    <property type="nucleotide sequence ID" value="NZ_FODT01000005.1"/>
</dbReference>
<keyword evidence="3" id="KW-1185">Reference proteome</keyword>
<dbReference type="Pfam" id="PF12071">
    <property type="entry name" value="DUF3551"/>
    <property type="match status" value="1"/>
</dbReference>
<dbReference type="OrthoDB" id="8229016at2"/>
<gene>
    <name evidence="2" type="ORF">SAMN05444123_105316</name>
</gene>
<dbReference type="InterPro" id="IPR021937">
    <property type="entry name" value="DUF3551"/>
</dbReference>
<dbReference type="Proteomes" id="UP000199615">
    <property type="component" value="Unassembled WGS sequence"/>
</dbReference>
<name>A0A1H8TBI8_9BRAD</name>
<evidence type="ECO:0000256" key="1">
    <source>
        <dbReference type="SAM" id="SignalP"/>
    </source>
</evidence>
<protein>
    <recommendedName>
        <fullName evidence="4">DUF3551 domain-containing protein</fullName>
    </recommendedName>
</protein>
<evidence type="ECO:0000313" key="2">
    <source>
        <dbReference type="EMBL" id="SEO88106.1"/>
    </source>
</evidence>
<evidence type="ECO:0000313" key="3">
    <source>
        <dbReference type="Proteomes" id="UP000199615"/>
    </source>
</evidence>
<feature type="chain" id="PRO_5011651740" description="DUF3551 domain-containing protein" evidence="1">
    <location>
        <begin position="22"/>
        <end position="85"/>
    </location>
</feature>
<reference evidence="3" key="1">
    <citation type="submission" date="2016-10" db="EMBL/GenBank/DDBJ databases">
        <authorList>
            <person name="Varghese N."/>
            <person name="Submissions S."/>
        </authorList>
    </citation>
    <scope>NUCLEOTIDE SEQUENCE [LARGE SCALE GENOMIC DNA]</scope>
    <source>
        <strain evidence="3">DSM 123</strain>
    </source>
</reference>
<proteinExistence type="predicted"/>
<keyword evidence="1" id="KW-0732">Signal</keyword>
<evidence type="ECO:0008006" key="4">
    <source>
        <dbReference type="Google" id="ProtNLM"/>
    </source>
</evidence>